<reference evidence="2 3" key="1">
    <citation type="journal article" date="2007" name="Nature">
        <title>Evolution of genes and genomes on the Drosophila phylogeny.</title>
        <authorList>
            <consortium name="Drosophila 12 Genomes Consortium"/>
            <person name="Clark A.G."/>
            <person name="Eisen M.B."/>
            <person name="Smith D.R."/>
            <person name="Bergman C.M."/>
            <person name="Oliver B."/>
            <person name="Markow T.A."/>
            <person name="Kaufman T.C."/>
            <person name="Kellis M."/>
            <person name="Gelbart W."/>
            <person name="Iyer V.N."/>
            <person name="Pollard D.A."/>
            <person name="Sackton T.B."/>
            <person name="Larracuente A.M."/>
            <person name="Singh N.D."/>
            <person name="Abad J.P."/>
            <person name="Abt D.N."/>
            <person name="Adryan B."/>
            <person name="Aguade M."/>
            <person name="Akashi H."/>
            <person name="Anderson W.W."/>
            <person name="Aquadro C.F."/>
            <person name="Ardell D.H."/>
            <person name="Arguello R."/>
            <person name="Artieri C.G."/>
            <person name="Barbash D.A."/>
            <person name="Barker D."/>
            <person name="Barsanti P."/>
            <person name="Batterham P."/>
            <person name="Batzoglou S."/>
            <person name="Begun D."/>
            <person name="Bhutkar A."/>
            <person name="Blanco E."/>
            <person name="Bosak S.A."/>
            <person name="Bradley R.K."/>
            <person name="Brand A.D."/>
            <person name="Brent M.R."/>
            <person name="Brooks A.N."/>
            <person name="Brown R.H."/>
            <person name="Butlin R.K."/>
            <person name="Caggese C."/>
            <person name="Calvi B.R."/>
            <person name="Bernardo de Carvalho A."/>
            <person name="Caspi A."/>
            <person name="Castrezana S."/>
            <person name="Celniker S.E."/>
            <person name="Chang J.L."/>
            <person name="Chapple C."/>
            <person name="Chatterji S."/>
            <person name="Chinwalla A."/>
            <person name="Civetta A."/>
            <person name="Clifton S.W."/>
            <person name="Comeron J.M."/>
            <person name="Costello J.C."/>
            <person name="Coyne J.A."/>
            <person name="Daub J."/>
            <person name="David R.G."/>
            <person name="Delcher A.L."/>
            <person name="Delehaunty K."/>
            <person name="Do C.B."/>
            <person name="Ebling H."/>
            <person name="Edwards K."/>
            <person name="Eickbush T."/>
            <person name="Evans J.D."/>
            <person name="Filipski A."/>
            <person name="Findeiss S."/>
            <person name="Freyhult E."/>
            <person name="Fulton L."/>
            <person name="Fulton R."/>
            <person name="Garcia A.C."/>
            <person name="Gardiner A."/>
            <person name="Garfield D.A."/>
            <person name="Garvin B.E."/>
            <person name="Gibson G."/>
            <person name="Gilbert D."/>
            <person name="Gnerre S."/>
            <person name="Godfrey J."/>
            <person name="Good R."/>
            <person name="Gotea V."/>
            <person name="Gravely B."/>
            <person name="Greenberg A.J."/>
            <person name="Griffiths-Jones S."/>
            <person name="Gross S."/>
            <person name="Guigo R."/>
            <person name="Gustafson E.A."/>
            <person name="Haerty W."/>
            <person name="Hahn M.W."/>
            <person name="Halligan D.L."/>
            <person name="Halpern A.L."/>
            <person name="Halter G.M."/>
            <person name="Han M.V."/>
            <person name="Heger A."/>
            <person name="Hillier L."/>
            <person name="Hinrichs A.S."/>
            <person name="Holmes I."/>
            <person name="Hoskins R.A."/>
            <person name="Hubisz M.J."/>
            <person name="Hultmark D."/>
            <person name="Huntley M.A."/>
            <person name="Jaffe D.B."/>
            <person name="Jagadeeshan S."/>
            <person name="Jeck W.R."/>
            <person name="Johnson J."/>
            <person name="Jones C.D."/>
            <person name="Jordan W.C."/>
            <person name="Karpen G.H."/>
            <person name="Kataoka E."/>
            <person name="Keightley P.D."/>
            <person name="Kheradpour P."/>
            <person name="Kirkness E.F."/>
            <person name="Koerich L.B."/>
            <person name="Kristiansen K."/>
            <person name="Kudrna D."/>
            <person name="Kulathinal R.J."/>
            <person name="Kumar S."/>
            <person name="Kwok R."/>
            <person name="Lander E."/>
            <person name="Langley C.H."/>
            <person name="Lapoint R."/>
            <person name="Lazzaro B.P."/>
            <person name="Lee S.J."/>
            <person name="Levesque L."/>
            <person name="Li R."/>
            <person name="Lin C.F."/>
            <person name="Lin M.F."/>
            <person name="Lindblad-Toh K."/>
            <person name="Llopart A."/>
            <person name="Long M."/>
            <person name="Low L."/>
            <person name="Lozovsky E."/>
            <person name="Lu J."/>
            <person name="Luo M."/>
            <person name="Machado C.A."/>
            <person name="Makalowski W."/>
            <person name="Marzo M."/>
            <person name="Matsuda M."/>
            <person name="Matzkin L."/>
            <person name="McAllister B."/>
            <person name="McBride C.S."/>
            <person name="McKernan B."/>
            <person name="McKernan K."/>
            <person name="Mendez-Lago M."/>
            <person name="Minx P."/>
            <person name="Mollenhauer M.U."/>
            <person name="Montooth K."/>
            <person name="Mount S.M."/>
            <person name="Mu X."/>
            <person name="Myers E."/>
            <person name="Negre B."/>
            <person name="Newfeld S."/>
            <person name="Nielsen R."/>
            <person name="Noor M.A."/>
            <person name="O'Grady P."/>
            <person name="Pachter L."/>
            <person name="Papaceit M."/>
            <person name="Parisi M.J."/>
            <person name="Parisi M."/>
            <person name="Parts L."/>
            <person name="Pedersen J.S."/>
            <person name="Pesole G."/>
            <person name="Phillippy A.M."/>
            <person name="Ponting C.P."/>
            <person name="Pop M."/>
            <person name="Porcelli D."/>
            <person name="Powell J.R."/>
            <person name="Prohaska S."/>
            <person name="Pruitt K."/>
            <person name="Puig M."/>
            <person name="Quesneville H."/>
            <person name="Ram K.R."/>
            <person name="Rand D."/>
            <person name="Rasmussen M.D."/>
            <person name="Reed L.K."/>
            <person name="Reenan R."/>
            <person name="Reily A."/>
            <person name="Remington K.A."/>
            <person name="Rieger T.T."/>
            <person name="Ritchie M.G."/>
            <person name="Robin C."/>
            <person name="Rogers Y.H."/>
            <person name="Rohde C."/>
            <person name="Rozas J."/>
            <person name="Rubenfield M.J."/>
            <person name="Ruiz A."/>
            <person name="Russo S."/>
            <person name="Salzberg S.L."/>
            <person name="Sanchez-Gracia A."/>
            <person name="Saranga D.J."/>
            <person name="Sato H."/>
            <person name="Schaeffer S.W."/>
            <person name="Schatz M.C."/>
            <person name="Schlenke T."/>
            <person name="Schwartz R."/>
            <person name="Segarra C."/>
            <person name="Singh R.S."/>
            <person name="Sirot L."/>
            <person name="Sirota M."/>
            <person name="Sisneros N.B."/>
            <person name="Smith C.D."/>
            <person name="Smith T.F."/>
            <person name="Spieth J."/>
            <person name="Stage D.E."/>
            <person name="Stark A."/>
            <person name="Stephan W."/>
            <person name="Strausberg R.L."/>
            <person name="Strempel S."/>
            <person name="Sturgill D."/>
            <person name="Sutton G."/>
            <person name="Sutton G.G."/>
            <person name="Tao W."/>
            <person name="Teichmann S."/>
            <person name="Tobari Y.N."/>
            <person name="Tomimura Y."/>
            <person name="Tsolas J.M."/>
            <person name="Valente V.L."/>
            <person name="Venter E."/>
            <person name="Venter J.C."/>
            <person name="Vicario S."/>
            <person name="Vieira F.G."/>
            <person name="Vilella A.J."/>
            <person name="Villasante A."/>
            <person name="Walenz B."/>
            <person name="Wang J."/>
            <person name="Wasserman M."/>
            <person name="Watts T."/>
            <person name="Wilson D."/>
            <person name="Wilson R.K."/>
            <person name="Wing R.A."/>
            <person name="Wolfner M.F."/>
            <person name="Wong A."/>
            <person name="Wong G.K."/>
            <person name="Wu C.I."/>
            <person name="Wu G."/>
            <person name="Yamamoto D."/>
            <person name="Yang H.P."/>
            <person name="Yang S.P."/>
            <person name="Yorke J.A."/>
            <person name="Yoshida K."/>
            <person name="Zdobnov E."/>
            <person name="Zhang P."/>
            <person name="Zhang Y."/>
            <person name="Zimin A.V."/>
            <person name="Baldwin J."/>
            <person name="Abdouelleil A."/>
            <person name="Abdulkadir J."/>
            <person name="Abebe A."/>
            <person name="Abera B."/>
            <person name="Abreu J."/>
            <person name="Acer S.C."/>
            <person name="Aftuck L."/>
            <person name="Alexander A."/>
            <person name="An P."/>
            <person name="Anderson E."/>
            <person name="Anderson S."/>
            <person name="Arachi H."/>
            <person name="Azer M."/>
            <person name="Bachantsang P."/>
            <person name="Barry A."/>
            <person name="Bayul T."/>
            <person name="Berlin A."/>
            <person name="Bessette D."/>
            <person name="Bloom T."/>
            <person name="Blye J."/>
            <person name="Boguslavskiy L."/>
            <person name="Bonnet C."/>
            <person name="Boukhgalter B."/>
            <person name="Bourzgui I."/>
            <person name="Brown A."/>
            <person name="Cahill P."/>
            <person name="Channer S."/>
            <person name="Cheshatsang Y."/>
            <person name="Chuda L."/>
            <person name="Citroen M."/>
            <person name="Collymore A."/>
            <person name="Cooke P."/>
            <person name="Costello M."/>
            <person name="D'Aco K."/>
            <person name="Daza R."/>
            <person name="De Haan G."/>
            <person name="DeGray S."/>
            <person name="DeMaso C."/>
            <person name="Dhargay N."/>
            <person name="Dooley K."/>
            <person name="Dooley E."/>
            <person name="Doricent M."/>
            <person name="Dorje P."/>
            <person name="Dorjee K."/>
            <person name="Dupes A."/>
            <person name="Elong R."/>
            <person name="Falk J."/>
            <person name="Farina A."/>
            <person name="Faro S."/>
            <person name="Ferguson D."/>
            <person name="Fisher S."/>
            <person name="Foley C.D."/>
            <person name="Franke A."/>
            <person name="Friedrich D."/>
            <person name="Gadbois L."/>
            <person name="Gearin G."/>
            <person name="Gearin C.R."/>
            <person name="Giannoukos G."/>
            <person name="Goode T."/>
            <person name="Graham J."/>
            <person name="Grandbois E."/>
            <person name="Grewal S."/>
            <person name="Gyaltsen K."/>
            <person name="Hafez N."/>
            <person name="Hagos B."/>
            <person name="Hall J."/>
            <person name="Henson C."/>
            <person name="Hollinger A."/>
            <person name="Honan T."/>
            <person name="Huard M.D."/>
            <person name="Hughes L."/>
            <person name="Hurhula B."/>
            <person name="Husby M.E."/>
            <person name="Kamat A."/>
            <person name="Kanga B."/>
            <person name="Kashin S."/>
            <person name="Khazanovich D."/>
            <person name="Kisner P."/>
            <person name="Lance K."/>
            <person name="Lara M."/>
            <person name="Lee W."/>
            <person name="Lennon N."/>
            <person name="Letendre F."/>
            <person name="LeVine R."/>
            <person name="Lipovsky A."/>
            <person name="Liu X."/>
            <person name="Liu J."/>
            <person name="Liu S."/>
            <person name="Lokyitsang T."/>
            <person name="Lokyitsang Y."/>
            <person name="Lubonja R."/>
            <person name="Lui A."/>
            <person name="MacDonald P."/>
            <person name="Magnisalis V."/>
            <person name="Maru K."/>
            <person name="Matthews C."/>
            <person name="McCusker W."/>
            <person name="McDonough S."/>
            <person name="Mehta T."/>
            <person name="Meldrim J."/>
            <person name="Meneus L."/>
            <person name="Mihai O."/>
            <person name="Mihalev A."/>
            <person name="Mihova T."/>
            <person name="Mittelman R."/>
            <person name="Mlenga V."/>
            <person name="Montmayeur A."/>
            <person name="Mulrain L."/>
            <person name="Navidi A."/>
            <person name="Naylor J."/>
            <person name="Negash T."/>
            <person name="Nguyen T."/>
            <person name="Nguyen N."/>
            <person name="Nicol R."/>
            <person name="Norbu C."/>
            <person name="Norbu N."/>
            <person name="Novod N."/>
            <person name="O'Neill B."/>
            <person name="Osman S."/>
            <person name="Markiewicz E."/>
            <person name="Oyono O.L."/>
            <person name="Patti C."/>
            <person name="Phunkhang P."/>
            <person name="Pierre F."/>
            <person name="Priest M."/>
            <person name="Raghuraman S."/>
            <person name="Rege F."/>
            <person name="Reyes R."/>
            <person name="Rise C."/>
            <person name="Rogov P."/>
            <person name="Ross K."/>
            <person name="Ryan E."/>
            <person name="Settipalli S."/>
            <person name="Shea T."/>
            <person name="Sherpa N."/>
            <person name="Shi L."/>
            <person name="Shih D."/>
            <person name="Sparrow T."/>
            <person name="Spaulding J."/>
            <person name="Stalker J."/>
            <person name="Stange-Thomann N."/>
            <person name="Stavropoulos S."/>
            <person name="Stone C."/>
            <person name="Strader C."/>
            <person name="Tesfaye S."/>
            <person name="Thomson T."/>
            <person name="Thoulutsang Y."/>
            <person name="Thoulutsang D."/>
            <person name="Topham K."/>
            <person name="Topping I."/>
            <person name="Tsamla T."/>
            <person name="Vassiliev H."/>
            <person name="Vo A."/>
            <person name="Wangchuk T."/>
            <person name="Wangdi T."/>
            <person name="Weiand M."/>
            <person name="Wilkinson J."/>
            <person name="Wilson A."/>
            <person name="Yadav S."/>
            <person name="Young G."/>
            <person name="Yu Q."/>
            <person name="Zembek L."/>
            <person name="Zhong D."/>
            <person name="Zimmer A."/>
            <person name="Zwirko Z."/>
            <person name="Jaffe D.B."/>
            <person name="Alvarez P."/>
            <person name="Brockman W."/>
            <person name="Butler J."/>
            <person name="Chin C."/>
            <person name="Gnerre S."/>
            <person name="Grabherr M."/>
            <person name="Kleber M."/>
            <person name="Mauceli E."/>
            <person name="MacCallum I."/>
        </authorList>
    </citation>
    <scope>NUCLEOTIDE SEQUENCE [LARGE SCALE GENOMIC DNA]</scope>
    <source>
        <strain evidence="3">MSH-3 / Tucson 14011-0111.49</strain>
    </source>
</reference>
<dbReference type="EMBL" id="CH479192">
    <property type="protein sequence ID" value="EDW26460.1"/>
    <property type="molecule type" value="Genomic_DNA"/>
</dbReference>
<accession>B4GVH3</accession>
<proteinExistence type="predicted"/>
<dbReference type="Proteomes" id="UP000008744">
    <property type="component" value="Unassembled WGS sequence"/>
</dbReference>
<protein>
    <submittedName>
        <fullName evidence="2">GL12971</fullName>
    </submittedName>
</protein>
<dbReference type="OrthoDB" id="242257at2759"/>
<organism evidence="3">
    <name type="scientific">Drosophila persimilis</name>
    <name type="common">Fruit fly</name>
    <dbReference type="NCBI Taxonomy" id="7234"/>
    <lineage>
        <taxon>Eukaryota</taxon>
        <taxon>Metazoa</taxon>
        <taxon>Ecdysozoa</taxon>
        <taxon>Arthropoda</taxon>
        <taxon>Hexapoda</taxon>
        <taxon>Insecta</taxon>
        <taxon>Pterygota</taxon>
        <taxon>Neoptera</taxon>
        <taxon>Endopterygota</taxon>
        <taxon>Diptera</taxon>
        <taxon>Brachycera</taxon>
        <taxon>Muscomorpha</taxon>
        <taxon>Ephydroidea</taxon>
        <taxon>Drosophilidae</taxon>
        <taxon>Drosophila</taxon>
        <taxon>Sophophora</taxon>
    </lineage>
</organism>
<dbReference type="AlphaFoldDB" id="B4GVH3"/>
<evidence type="ECO:0000313" key="3">
    <source>
        <dbReference type="Proteomes" id="UP000008744"/>
    </source>
</evidence>
<evidence type="ECO:0000313" key="2">
    <source>
        <dbReference type="EMBL" id="EDW26460.1"/>
    </source>
</evidence>
<keyword evidence="3" id="KW-1185">Reference proteome</keyword>
<feature type="region of interest" description="Disordered" evidence="1">
    <location>
        <begin position="1"/>
        <end position="38"/>
    </location>
</feature>
<name>B4GVH3_DROPE</name>
<dbReference type="HOGENOM" id="CLU_2592301_0_0_1"/>
<sequence length="80" mass="9556">MPPNTPTKNAPLPHSRSVRPRQSARQMDQAPGPCTRQHRVDELPLQERLELYQREVAAQLPFIDRRMFCHLHFRKKRFQL</sequence>
<evidence type="ECO:0000256" key="1">
    <source>
        <dbReference type="SAM" id="MobiDB-lite"/>
    </source>
</evidence>
<gene>
    <name evidence="2" type="primary">Dper\GL12971</name>
    <name evidence="2" type="ORF">Dper_GL12971</name>
</gene>